<evidence type="ECO:0000256" key="1">
    <source>
        <dbReference type="ARBA" id="ARBA00004251"/>
    </source>
</evidence>
<evidence type="ECO:0000256" key="8">
    <source>
        <dbReference type="ARBA" id="ARBA00022989"/>
    </source>
</evidence>
<keyword evidence="12" id="KW-0325">Glycoprotein</keyword>
<evidence type="ECO:0000313" key="22">
    <source>
        <dbReference type="EMBL" id="VTJ70529.1"/>
    </source>
</evidence>
<evidence type="ECO:0000259" key="21">
    <source>
        <dbReference type="PROSITE" id="PS50835"/>
    </source>
</evidence>
<feature type="compositionally biased region" description="Gly residues" evidence="19">
    <location>
        <begin position="696"/>
        <end position="715"/>
    </location>
</feature>
<dbReference type="SMART" id="SM00408">
    <property type="entry name" value="IGc2"/>
    <property type="match status" value="4"/>
</dbReference>
<comment type="function">
    <text evidence="14">Transmembrane glycoprotein that functions as both a receptor and an adhesion molecule playing a crucial role in cell adhesion, motility, migration and invasion. Extracellular domain enables binding to extracellular matrix proteins, such as laminin, integrin and other ligands while its intracellular domain interacts with cytoskeletal proteins like hemoglobin, facilitating cell signal transduction. Serves as a receptor for laminin alpha-5/LAMA5 to promote cell adhesion. Mechanistically, JAK2 induces BCAM phosphorylation and activates its adhesion to laminin by stimulating a Rap1/AKT signaling pathway in the absence of EPOR.</text>
</comment>
<keyword evidence="10" id="KW-1015">Disulfide bond</keyword>
<dbReference type="PANTHER" id="PTHR11973:SF17">
    <property type="entry name" value="BASAL CELL ADHESION MOLECULE"/>
    <property type="match status" value="1"/>
</dbReference>
<dbReference type="InterPro" id="IPR036179">
    <property type="entry name" value="Ig-like_dom_sf"/>
</dbReference>
<evidence type="ECO:0000256" key="11">
    <source>
        <dbReference type="ARBA" id="ARBA00023170"/>
    </source>
</evidence>
<dbReference type="CDD" id="cd00096">
    <property type="entry name" value="Ig"/>
    <property type="match status" value="3"/>
</dbReference>
<feature type="domain" description="Ig-like" evidence="21">
    <location>
        <begin position="535"/>
        <end position="619"/>
    </location>
</feature>
<evidence type="ECO:0000256" key="17">
    <source>
        <dbReference type="ARBA" id="ARBA00076298"/>
    </source>
</evidence>
<feature type="region of interest" description="Disordered" evidence="19">
    <location>
        <begin position="666"/>
        <end position="715"/>
    </location>
</feature>
<proteinExistence type="predicted"/>
<dbReference type="GO" id="GO:0005886">
    <property type="term" value="C:plasma membrane"/>
    <property type="evidence" value="ECO:0007669"/>
    <property type="project" value="UniProtKB-SubCell"/>
</dbReference>
<dbReference type="GO" id="GO:0005055">
    <property type="term" value="F:laminin receptor activity"/>
    <property type="evidence" value="ECO:0007669"/>
    <property type="project" value="TreeGrafter"/>
</dbReference>
<dbReference type="Pfam" id="PF13927">
    <property type="entry name" value="Ig_3"/>
    <property type="match status" value="2"/>
</dbReference>
<feature type="region of interest" description="Disordered" evidence="19">
    <location>
        <begin position="1"/>
        <end position="44"/>
    </location>
</feature>
<dbReference type="SMART" id="SM00409">
    <property type="entry name" value="IG"/>
    <property type="match status" value="3"/>
</dbReference>
<dbReference type="Pfam" id="PF07686">
    <property type="entry name" value="V-set"/>
    <property type="match status" value="1"/>
</dbReference>
<keyword evidence="7" id="KW-0130">Cell adhesion</keyword>
<keyword evidence="6" id="KW-0677">Repeat</keyword>
<evidence type="ECO:0000256" key="15">
    <source>
        <dbReference type="ARBA" id="ARBA00064958"/>
    </source>
</evidence>
<feature type="compositionally biased region" description="Pro residues" evidence="19">
    <location>
        <begin position="7"/>
        <end position="19"/>
    </location>
</feature>
<evidence type="ECO:0000256" key="20">
    <source>
        <dbReference type="SAM" id="Phobius"/>
    </source>
</evidence>
<name>A0A5E4BNP1_MARMO</name>
<evidence type="ECO:0000256" key="5">
    <source>
        <dbReference type="ARBA" id="ARBA00022729"/>
    </source>
</evidence>
<keyword evidence="8 20" id="KW-1133">Transmembrane helix</keyword>
<comment type="subunit">
    <text evidence="15">Homodimer. Interacts with ITGA4:ITGB1. Interacts with spectrins SPTA1 and SPTB1.</text>
</comment>
<feature type="transmembrane region" description="Helical" evidence="20">
    <location>
        <begin position="636"/>
        <end position="658"/>
    </location>
</feature>
<evidence type="ECO:0000256" key="7">
    <source>
        <dbReference type="ARBA" id="ARBA00022889"/>
    </source>
</evidence>
<reference evidence="22" key="1">
    <citation type="submission" date="2019-04" db="EMBL/GenBank/DDBJ databases">
        <authorList>
            <person name="Alioto T."/>
            <person name="Alioto T."/>
        </authorList>
    </citation>
    <scope>NUCLEOTIDE SEQUENCE [LARGE SCALE GENOMIC DNA]</scope>
</reference>
<dbReference type="InterPro" id="IPR007110">
    <property type="entry name" value="Ig-like_dom"/>
</dbReference>
<gene>
    <name evidence="22" type="ORF">MONAX_5E016324</name>
</gene>
<dbReference type="Pfam" id="PF08205">
    <property type="entry name" value="C2-set_2"/>
    <property type="match status" value="1"/>
</dbReference>
<dbReference type="PANTHER" id="PTHR11973">
    <property type="entry name" value="CELL SURFACE GLYCOPROTEIN MUC18-RELATED"/>
    <property type="match status" value="1"/>
</dbReference>
<keyword evidence="23" id="KW-1185">Reference proteome</keyword>
<dbReference type="PROSITE" id="PS50835">
    <property type="entry name" value="IG_LIKE"/>
    <property type="match status" value="5"/>
</dbReference>
<evidence type="ECO:0000256" key="6">
    <source>
        <dbReference type="ARBA" id="ARBA00022737"/>
    </source>
</evidence>
<feature type="domain" description="Ig-like" evidence="21">
    <location>
        <begin position="449"/>
        <end position="522"/>
    </location>
</feature>
<protein>
    <recommendedName>
        <fullName evidence="16">Basal cell adhesion molecule</fullName>
    </recommendedName>
    <alternativeName>
        <fullName evidence="17">B-CAM cell surface glycoprotein</fullName>
    </alternativeName>
    <alternativeName>
        <fullName evidence="18">Lutheran antigen</fullName>
    </alternativeName>
</protein>
<keyword evidence="13" id="KW-0393">Immunoglobulin domain</keyword>
<evidence type="ECO:0000256" key="14">
    <source>
        <dbReference type="ARBA" id="ARBA00057270"/>
    </source>
</evidence>
<feature type="domain" description="Ig-like" evidence="21">
    <location>
        <begin position="106"/>
        <end position="228"/>
    </location>
</feature>
<dbReference type="InterPro" id="IPR051116">
    <property type="entry name" value="Surface_Rcpt/Adhesion_Mol"/>
</dbReference>
<dbReference type="InterPro" id="IPR003598">
    <property type="entry name" value="Ig_sub2"/>
</dbReference>
<dbReference type="FunFam" id="2.60.40.10:FF:001535">
    <property type="entry name" value="Basal cell adhesion molecule"/>
    <property type="match status" value="1"/>
</dbReference>
<dbReference type="Pfam" id="PF13895">
    <property type="entry name" value="Ig_2"/>
    <property type="match status" value="1"/>
</dbReference>
<evidence type="ECO:0000256" key="19">
    <source>
        <dbReference type="SAM" id="MobiDB-lite"/>
    </source>
</evidence>
<dbReference type="InterPro" id="IPR013162">
    <property type="entry name" value="CD80_C2-set"/>
</dbReference>
<dbReference type="InterPro" id="IPR003599">
    <property type="entry name" value="Ig_sub"/>
</dbReference>
<comment type="subcellular location">
    <subcellularLocation>
        <location evidence="1">Cell membrane</location>
        <topology evidence="1">Single-pass type I membrane protein</topology>
    </subcellularLocation>
</comment>
<dbReference type="SUPFAM" id="SSF48726">
    <property type="entry name" value="Immunoglobulin"/>
    <property type="match status" value="4"/>
</dbReference>
<dbReference type="EMBL" id="CABDUW010000509">
    <property type="protein sequence ID" value="VTJ70529.1"/>
    <property type="molecule type" value="Genomic_DNA"/>
</dbReference>
<feature type="domain" description="Ig-like" evidence="21">
    <location>
        <begin position="233"/>
        <end position="343"/>
    </location>
</feature>
<keyword evidence="9 20" id="KW-0472">Membrane</keyword>
<sequence length="715" mass="76547">MGVGTQPPTPPGPGSPGPQPLSLGPESRSPSAFSLWTPNPGLPLSCAEVTHLTLFTALLKRQGGQGAALSSGPQQQPTPQPPTHERTEGPRSSEMESGGEQGKAGPGAEQETRGSQAKVHVSVPPLVEVMQGKPVTLDCTPLENPDHFVLEWFLTDRSGTRHRLASVERQGSQLQGTVHDFRGRSPPYQLDSQGRLVLPQAQVGDERDYVCVLRAGAAGTTEATAKLRVFAIPETTEVIPNRGTLSVMEELAQEIATCSSRNGNPAPWITWYRNGQLLDVPMEVNSEGYMTSRTVREASGLQSLTSTLYLRPRKLDREASFHCAAHYSLPLGNQGRLDSSPFHLTLHYPTEHVRFWVGSPSTTEGWVREGDSIQLLCQGDGSPSPEYTFFRLQDKQEKVLTINLEGNLTLVGVNRSQSGTYGCRVEDYDAAEEVQLTKTLELRVAYLDPLELSTGEELSVLLNSSRTAVNCSAPGLPAPTLRWTKDSVPLGDGPTLSLSPVTFDSAGTYVCEASMSTVPFLSRVRSFKLLVQGSPELRAEEMEPKAEGGWTEGDEVRLTCSARGHPEPELTWSQLGGRPAEPVLGGQGWVSSSLTLKVTSALGREGVACEASNPHGRVSHVFHFGTVAPQTAQAGVAVMAVAVSVGLLLLVVAAFYCMRRKGRPGCCRRREKGSPPPGEPELSHSGSQRPEQKGLLVGGSSGGARGGSGGFGDEC</sequence>
<keyword evidence="4 20" id="KW-0812">Transmembrane</keyword>
<dbReference type="Proteomes" id="UP000335636">
    <property type="component" value="Unassembled WGS sequence"/>
</dbReference>
<evidence type="ECO:0000256" key="3">
    <source>
        <dbReference type="ARBA" id="ARBA00022553"/>
    </source>
</evidence>
<comment type="caution">
    <text evidence="22">The sequence shown here is derived from an EMBL/GenBank/DDBJ whole genome shotgun (WGS) entry which is preliminary data.</text>
</comment>
<evidence type="ECO:0000313" key="23">
    <source>
        <dbReference type="Proteomes" id="UP000335636"/>
    </source>
</evidence>
<dbReference type="InterPro" id="IPR013783">
    <property type="entry name" value="Ig-like_fold"/>
</dbReference>
<dbReference type="Gene3D" id="2.60.40.10">
    <property type="entry name" value="Immunoglobulins"/>
    <property type="match status" value="5"/>
</dbReference>
<feature type="compositionally biased region" description="Polar residues" evidence="19">
    <location>
        <begin position="28"/>
        <end position="37"/>
    </location>
</feature>
<keyword evidence="5" id="KW-0732">Signal</keyword>
<feature type="domain" description="Ig-like" evidence="21">
    <location>
        <begin position="360"/>
        <end position="441"/>
    </location>
</feature>
<evidence type="ECO:0000256" key="12">
    <source>
        <dbReference type="ARBA" id="ARBA00023180"/>
    </source>
</evidence>
<keyword evidence="3" id="KW-0597">Phosphoprotein</keyword>
<dbReference type="InterPro" id="IPR013106">
    <property type="entry name" value="Ig_V-set"/>
</dbReference>
<evidence type="ECO:0000256" key="4">
    <source>
        <dbReference type="ARBA" id="ARBA00022692"/>
    </source>
</evidence>
<evidence type="ECO:0000256" key="9">
    <source>
        <dbReference type="ARBA" id="ARBA00023136"/>
    </source>
</evidence>
<evidence type="ECO:0000256" key="13">
    <source>
        <dbReference type="ARBA" id="ARBA00023319"/>
    </source>
</evidence>
<feature type="compositionally biased region" description="Basic and acidic residues" evidence="19">
    <location>
        <begin position="83"/>
        <end position="94"/>
    </location>
</feature>
<evidence type="ECO:0000256" key="2">
    <source>
        <dbReference type="ARBA" id="ARBA00022475"/>
    </source>
</evidence>
<dbReference type="AlphaFoldDB" id="A0A5E4BNP1"/>
<evidence type="ECO:0000256" key="16">
    <source>
        <dbReference type="ARBA" id="ARBA00074664"/>
    </source>
</evidence>
<feature type="region of interest" description="Disordered" evidence="19">
    <location>
        <begin position="64"/>
        <end position="118"/>
    </location>
</feature>
<evidence type="ECO:0000256" key="10">
    <source>
        <dbReference type="ARBA" id="ARBA00023157"/>
    </source>
</evidence>
<keyword evidence="11" id="KW-0675">Receptor</keyword>
<keyword evidence="2" id="KW-1003">Cell membrane</keyword>
<accession>A0A5E4BNP1</accession>
<evidence type="ECO:0000256" key="18">
    <source>
        <dbReference type="ARBA" id="ARBA00077061"/>
    </source>
</evidence>
<organism evidence="22 23">
    <name type="scientific">Marmota monax</name>
    <name type="common">Woodchuck</name>
    <dbReference type="NCBI Taxonomy" id="9995"/>
    <lineage>
        <taxon>Eukaryota</taxon>
        <taxon>Metazoa</taxon>
        <taxon>Chordata</taxon>
        <taxon>Craniata</taxon>
        <taxon>Vertebrata</taxon>
        <taxon>Euteleostomi</taxon>
        <taxon>Mammalia</taxon>
        <taxon>Eutheria</taxon>
        <taxon>Euarchontoglires</taxon>
        <taxon>Glires</taxon>
        <taxon>Rodentia</taxon>
        <taxon>Sciuromorpha</taxon>
        <taxon>Sciuridae</taxon>
        <taxon>Xerinae</taxon>
        <taxon>Marmotini</taxon>
        <taxon>Marmota</taxon>
    </lineage>
</organism>